<dbReference type="PANTHER" id="PTHR40658">
    <property type="match status" value="1"/>
</dbReference>
<dbReference type="OrthoDB" id="5347938at2"/>
<reference evidence="1 2" key="1">
    <citation type="journal article" date="2017" name="Int. J. Syst. Evol. Microbiol.">
        <title>Roseitalea porphyridii gen. nov., sp. nov., isolated from a red alga, and reclassification of Hoeflea suaedae Chung et al. 2013 as Pseudohoeflea suaedae gen. nov., comb. nov.</title>
        <authorList>
            <person name="Hyeon J.W."/>
            <person name="Jeong S.E."/>
            <person name="Baek K."/>
            <person name="Jeon C.O."/>
        </authorList>
    </citation>
    <scope>NUCLEOTIDE SEQUENCE [LARGE SCALE GENOMIC DNA]</scope>
    <source>
        <strain evidence="1 2">MA7-20</strain>
    </source>
</reference>
<dbReference type="InterPro" id="IPR012550">
    <property type="entry name" value="DUF1706"/>
</dbReference>
<dbReference type="PANTHER" id="PTHR40658:SF4">
    <property type="entry name" value="HYPOTHETICAL CYTOSOLIC PROTEIN"/>
    <property type="match status" value="1"/>
</dbReference>
<organism evidence="1 2">
    <name type="scientific">Roseitalea porphyridii</name>
    <dbReference type="NCBI Taxonomy" id="1852022"/>
    <lineage>
        <taxon>Bacteria</taxon>
        <taxon>Pseudomonadati</taxon>
        <taxon>Pseudomonadota</taxon>
        <taxon>Alphaproteobacteria</taxon>
        <taxon>Hyphomicrobiales</taxon>
        <taxon>Ahrensiaceae</taxon>
        <taxon>Roseitalea</taxon>
    </lineage>
</organism>
<gene>
    <name evidence="1" type="ORF">E0E05_00180</name>
</gene>
<dbReference type="SUPFAM" id="SSF109854">
    <property type="entry name" value="DinB/YfiT-like putative metalloenzymes"/>
    <property type="match status" value="1"/>
</dbReference>
<dbReference type="RefSeq" id="WP_131614848.1">
    <property type="nucleotide sequence ID" value="NZ_CP036532.1"/>
</dbReference>
<dbReference type="GeneID" id="90765695"/>
<dbReference type="Pfam" id="PF08020">
    <property type="entry name" value="DUF1706"/>
    <property type="match status" value="1"/>
</dbReference>
<evidence type="ECO:0000313" key="1">
    <source>
        <dbReference type="EMBL" id="QBK29144.1"/>
    </source>
</evidence>
<dbReference type="Proteomes" id="UP000293719">
    <property type="component" value="Chromosome"/>
</dbReference>
<dbReference type="Gene3D" id="1.20.120.450">
    <property type="entry name" value="dinb family like domain"/>
    <property type="match status" value="1"/>
</dbReference>
<sequence length="168" mass="18684">MPAATTRDDLLTAFDRERAKLGGTLSGIDAHMADRHAADDPTTIKSVIAHRTHWIGLFFDWYEQGLAGKTVETPAPGVKWNQLKAYNAAIYEDAAARPWAEVRAGFEQAADRLRAFIADGHDDLLYTPGLYPWMNKWTLGRWAEASGPSHFRSANAYVRKVLRDNAAA</sequence>
<dbReference type="InterPro" id="IPR034660">
    <property type="entry name" value="DinB/YfiT-like"/>
</dbReference>
<evidence type="ECO:0000313" key="2">
    <source>
        <dbReference type="Proteomes" id="UP000293719"/>
    </source>
</evidence>
<name>A0A4P6UXV8_9HYPH</name>
<protein>
    <submittedName>
        <fullName evidence="1">ClbS/DfsB family four-helix bundle protein</fullName>
    </submittedName>
</protein>
<dbReference type="EMBL" id="CP036532">
    <property type="protein sequence ID" value="QBK29144.1"/>
    <property type="molecule type" value="Genomic_DNA"/>
</dbReference>
<dbReference type="AlphaFoldDB" id="A0A4P6UXV8"/>
<keyword evidence="2" id="KW-1185">Reference proteome</keyword>
<dbReference type="KEGG" id="rpod:E0E05_00180"/>
<proteinExistence type="predicted"/>
<accession>A0A4P6UXV8</accession>